<evidence type="ECO:0000256" key="2">
    <source>
        <dbReference type="ARBA" id="ARBA00023015"/>
    </source>
</evidence>
<accession>A0ABD1LU47</accession>
<sequence length="122" mass="13567">MWGSSGMSDLLESFPESVRVRTKQAEKSCGDYSALSAIESGDTPQGWLDFSSKEPHHRATAAQEKRIVPRQPQIKKSHRGPRDCGKQVYLGGFDTAHATTRAYDQAAIKFHGVDVNINFKLF</sequence>
<evidence type="ECO:0000256" key="3">
    <source>
        <dbReference type="ARBA" id="ARBA00023125"/>
    </source>
</evidence>
<organism evidence="7 8">
    <name type="scientific">Flemingia macrophylla</name>
    <dbReference type="NCBI Taxonomy" id="520843"/>
    <lineage>
        <taxon>Eukaryota</taxon>
        <taxon>Viridiplantae</taxon>
        <taxon>Streptophyta</taxon>
        <taxon>Embryophyta</taxon>
        <taxon>Tracheophyta</taxon>
        <taxon>Spermatophyta</taxon>
        <taxon>Magnoliopsida</taxon>
        <taxon>eudicotyledons</taxon>
        <taxon>Gunneridae</taxon>
        <taxon>Pentapetalae</taxon>
        <taxon>rosids</taxon>
        <taxon>fabids</taxon>
        <taxon>Fabales</taxon>
        <taxon>Fabaceae</taxon>
        <taxon>Papilionoideae</taxon>
        <taxon>50 kb inversion clade</taxon>
        <taxon>NPAAA clade</taxon>
        <taxon>indigoferoid/millettioid clade</taxon>
        <taxon>Phaseoleae</taxon>
        <taxon>Flemingia</taxon>
    </lineage>
</organism>
<dbReference type="InterPro" id="IPR016177">
    <property type="entry name" value="DNA-bd_dom_sf"/>
</dbReference>
<dbReference type="Proteomes" id="UP001603857">
    <property type="component" value="Unassembled WGS sequence"/>
</dbReference>
<dbReference type="SUPFAM" id="SSF54171">
    <property type="entry name" value="DNA-binding domain"/>
    <property type="match status" value="1"/>
</dbReference>
<dbReference type="PANTHER" id="PTHR32467:SF225">
    <property type="entry name" value="AP2_ERF DOMAIN-CONTAINING PROTEIN"/>
    <property type="match status" value="1"/>
</dbReference>
<evidence type="ECO:0000256" key="4">
    <source>
        <dbReference type="ARBA" id="ARBA00023163"/>
    </source>
</evidence>
<dbReference type="GO" id="GO:0005634">
    <property type="term" value="C:nucleus"/>
    <property type="evidence" value="ECO:0007669"/>
    <property type="project" value="UniProtKB-SubCell"/>
</dbReference>
<keyword evidence="3" id="KW-0238">DNA-binding</keyword>
<protein>
    <recommendedName>
        <fullName evidence="6">AP2/ERF domain-containing protein</fullName>
    </recommendedName>
</protein>
<reference evidence="7 8" key="1">
    <citation type="submission" date="2024-08" db="EMBL/GenBank/DDBJ databases">
        <title>Insights into the chromosomal genome structure of Flemingia macrophylla.</title>
        <authorList>
            <person name="Ding Y."/>
            <person name="Zhao Y."/>
            <person name="Bi W."/>
            <person name="Wu M."/>
            <person name="Zhao G."/>
            <person name="Gong Y."/>
            <person name="Li W."/>
            <person name="Zhang P."/>
        </authorList>
    </citation>
    <scope>NUCLEOTIDE SEQUENCE [LARGE SCALE GENOMIC DNA]</scope>
    <source>
        <strain evidence="7">DYQJB</strain>
        <tissue evidence="7">Leaf</tissue>
    </source>
</reference>
<comment type="subcellular location">
    <subcellularLocation>
        <location evidence="1">Nucleus</location>
    </subcellularLocation>
</comment>
<keyword evidence="4" id="KW-0804">Transcription</keyword>
<evidence type="ECO:0000256" key="5">
    <source>
        <dbReference type="ARBA" id="ARBA00023242"/>
    </source>
</evidence>
<dbReference type="GO" id="GO:0003677">
    <property type="term" value="F:DNA binding"/>
    <property type="evidence" value="ECO:0007669"/>
    <property type="project" value="UniProtKB-KW"/>
</dbReference>
<gene>
    <name evidence="7" type="ORF">Fmac_025478</name>
</gene>
<evidence type="ECO:0000313" key="7">
    <source>
        <dbReference type="EMBL" id="KAL2326420.1"/>
    </source>
</evidence>
<dbReference type="PROSITE" id="PS51032">
    <property type="entry name" value="AP2_ERF"/>
    <property type="match status" value="1"/>
</dbReference>
<keyword evidence="8" id="KW-1185">Reference proteome</keyword>
<comment type="caution">
    <text evidence="7">The sequence shown here is derived from an EMBL/GenBank/DDBJ whole genome shotgun (WGS) entry which is preliminary data.</text>
</comment>
<dbReference type="InterPro" id="IPR001471">
    <property type="entry name" value="AP2/ERF_dom"/>
</dbReference>
<name>A0ABD1LU47_9FABA</name>
<dbReference type="InterPro" id="IPR036955">
    <property type="entry name" value="AP2/ERF_dom_sf"/>
</dbReference>
<keyword evidence="5" id="KW-0539">Nucleus</keyword>
<proteinExistence type="predicted"/>
<dbReference type="SMART" id="SM00380">
    <property type="entry name" value="AP2"/>
    <property type="match status" value="1"/>
</dbReference>
<dbReference type="AlphaFoldDB" id="A0ABD1LU47"/>
<dbReference type="PANTHER" id="PTHR32467">
    <property type="entry name" value="AP2-LIKE ETHYLENE-RESPONSIVE TRANSCRIPTION FACTOR"/>
    <property type="match status" value="1"/>
</dbReference>
<dbReference type="Gene3D" id="3.30.730.10">
    <property type="entry name" value="AP2/ERF domain"/>
    <property type="match status" value="1"/>
</dbReference>
<evidence type="ECO:0000259" key="6">
    <source>
        <dbReference type="PROSITE" id="PS51032"/>
    </source>
</evidence>
<keyword evidence="2" id="KW-0805">Transcription regulation</keyword>
<dbReference type="EMBL" id="JBGMDY010000008">
    <property type="protein sequence ID" value="KAL2326420.1"/>
    <property type="molecule type" value="Genomic_DNA"/>
</dbReference>
<feature type="domain" description="AP2/ERF" evidence="6">
    <location>
        <begin position="56"/>
        <end position="120"/>
    </location>
</feature>
<evidence type="ECO:0000313" key="8">
    <source>
        <dbReference type="Proteomes" id="UP001603857"/>
    </source>
</evidence>
<evidence type="ECO:0000256" key="1">
    <source>
        <dbReference type="ARBA" id="ARBA00004123"/>
    </source>
</evidence>